<sequence>MASSGWRRLIPSRSKRKDAVSEPSKPKNPFEAPAQGLKVVEEGEQPVIDIVAVHGLNGHRDKTWTAVNGVHWLHDLLPTDIPNARVFCWGYDANTHGDRVSCQYLYDHARQLVSDLCLQRRLTKTTQRPIIFVAHSLGGIIVKSALIHSDAARKGALAEHRSITTSTYGIMFMGTPHQGGSGVQLGKLLINVASVFIAADDRLMKHLEQNSEWLQQQLGQYNPISSKFVTKFAYEEYKTPTVLGHSIMVVPLASAVVPGAADAEPIAIHADHINMTKFASKEDNGYRTVSGHLRIMAESAGEAIVLRWAEEGRVDAARTNSEESFRVVFSLPEASETDHFVARQAELAAMHKALSEGTGRQAVTLHGLGGIGKTQLAIAYVKAHRDDYSAIFWLNIKDEVSVKQSYLRLVRRILQEHPSASQLSGITEDSKPDEAVAAVKRWLEHGKNTHWLIMLDNYDNPKVPGNADPGAVDIRQFLPEAYHGSVVVTTRSSKVSIGHRIKVGKLEDIRDSLQILSNASHREDVIDNPDAAELARELDGLPLALATAGAYLDQVATSFAAYLRLYRASWLKLQQTSPLVSSYEDRRLYSTWQLSFEHIKQQNELSSRLLQLWAYFDNQDLWFELLQEGRSSGPDWLRQLTQDELSFNEAVRALCDYALVEVDRSSRGSVESQGYGMHSCVHSWTVYVVNQEWDSKMAEVALECVGSHAPEVNAQHSWLTQRRLLRHLTKCWGFIIDGRLDDDGKDWILYNFGYIYSSFEKALGQEAAKTYIPALNTAQNMANIFQQTGRVREAEELCGQALLGVEAVFGRLSDRYQSLSLALDALRSNSERDINC</sequence>
<dbReference type="InterPro" id="IPR052374">
    <property type="entry name" value="SERAC1"/>
</dbReference>
<evidence type="ECO:0000256" key="7">
    <source>
        <dbReference type="SAM" id="MobiDB-lite"/>
    </source>
</evidence>
<dbReference type="RefSeq" id="XP_033532443.1">
    <property type="nucleotide sequence ID" value="XM_033679828.1"/>
</dbReference>
<evidence type="ECO:0000256" key="3">
    <source>
        <dbReference type="ARBA" id="ARBA00004370"/>
    </source>
</evidence>
<dbReference type="OrthoDB" id="674604at2759"/>
<evidence type="ECO:0000256" key="6">
    <source>
        <dbReference type="ARBA" id="ARBA00023136"/>
    </source>
</evidence>
<accession>A0A6G1FYL7</accession>
<reference evidence="11" key="3">
    <citation type="submission" date="2025-04" db="UniProtKB">
        <authorList>
            <consortium name="RefSeq"/>
        </authorList>
    </citation>
    <scope>IDENTIFICATION</scope>
    <source>
        <strain evidence="11">CBS 781.70</strain>
    </source>
</reference>
<dbReference type="PANTHER" id="PTHR48182">
    <property type="entry name" value="PROTEIN SERAC1"/>
    <property type="match status" value="1"/>
</dbReference>
<dbReference type="EMBL" id="ML975164">
    <property type="protein sequence ID" value="KAF1810812.1"/>
    <property type="molecule type" value="Genomic_DNA"/>
</dbReference>
<organism evidence="9">
    <name type="scientific">Eremomyces bilateralis CBS 781.70</name>
    <dbReference type="NCBI Taxonomy" id="1392243"/>
    <lineage>
        <taxon>Eukaryota</taxon>
        <taxon>Fungi</taxon>
        <taxon>Dikarya</taxon>
        <taxon>Ascomycota</taxon>
        <taxon>Pezizomycotina</taxon>
        <taxon>Dothideomycetes</taxon>
        <taxon>Dothideomycetes incertae sedis</taxon>
        <taxon>Eremomycetales</taxon>
        <taxon>Eremomycetaceae</taxon>
        <taxon>Eremomyces</taxon>
    </lineage>
</organism>
<dbReference type="GO" id="GO:0043531">
    <property type="term" value="F:ADP binding"/>
    <property type="evidence" value="ECO:0007669"/>
    <property type="project" value="InterPro"/>
</dbReference>
<dbReference type="GO" id="GO:0016020">
    <property type="term" value="C:membrane"/>
    <property type="evidence" value="ECO:0007669"/>
    <property type="project" value="UniProtKB-SubCell"/>
</dbReference>
<evidence type="ECO:0000313" key="10">
    <source>
        <dbReference type="Proteomes" id="UP000504638"/>
    </source>
</evidence>
<dbReference type="InterPro" id="IPR027417">
    <property type="entry name" value="P-loop_NTPase"/>
</dbReference>
<evidence type="ECO:0000256" key="2">
    <source>
        <dbReference type="ARBA" id="ARBA00004240"/>
    </source>
</evidence>
<reference evidence="11" key="2">
    <citation type="submission" date="2020-04" db="EMBL/GenBank/DDBJ databases">
        <authorList>
            <consortium name="NCBI Genome Project"/>
        </authorList>
    </citation>
    <scope>NUCLEOTIDE SEQUENCE</scope>
    <source>
        <strain evidence="11">CBS 781.70</strain>
    </source>
</reference>
<evidence type="ECO:0000256" key="4">
    <source>
        <dbReference type="ARBA" id="ARBA00022824"/>
    </source>
</evidence>
<evidence type="ECO:0000313" key="11">
    <source>
        <dbReference type="RefSeq" id="XP_033532443.1"/>
    </source>
</evidence>
<evidence type="ECO:0000259" key="8">
    <source>
        <dbReference type="Pfam" id="PF00931"/>
    </source>
</evidence>
<keyword evidence="4" id="KW-0256">Endoplasmic reticulum</keyword>
<dbReference type="GO" id="GO:0005739">
    <property type="term" value="C:mitochondrion"/>
    <property type="evidence" value="ECO:0007669"/>
    <property type="project" value="UniProtKB-SubCell"/>
</dbReference>
<dbReference type="Pfam" id="PF00931">
    <property type="entry name" value="NB-ARC"/>
    <property type="match status" value="1"/>
</dbReference>
<dbReference type="InterPro" id="IPR002182">
    <property type="entry name" value="NB-ARC"/>
</dbReference>
<dbReference type="SUPFAM" id="SSF52540">
    <property type="entry name" value="P-loop containing nucleoside triphosphate hydrolases"/>
    <property type="match status" value="1"/>
</dbReference>
<dbReference type="PANTHER" id="PTHR48182:SF2">
    <property type="entry name" value="PROTEIN SERAC1"/>
    <property type="match status" value="1"/>
</dbReference>
<evidence type="ECO:0000256" key="5">
    <source>
        <dbReference type="ARBA" id="ARBA00023128"/>
    </source>
</evidence>
<dbReference type="GeneID" id="54420398"/>
<dbReference type="GO" id="GO:0005783">
    <property type="term" value="C:endoplasmic reticulum"/>
    <property type="evidence" value="ECO:0007669"/>
    <property type="project" value="UniProtKB-SubCell"/>
</dbReference>
<keyword evidence="6" id="KW-0472">Membrane</keyword>
<dbReference type="Proteomes" id="UP000504638">
    <property type="component" value="Unplaced"/>
</dbReference>
<evidence type="ECO:0000313" key="9">
    <source>
        <dbReference type="EMBL" id="KAF1810812.1"/>
    </source>
</evidence>
<dbReference type="AlphaFoldDB" id="A0A6G1FYL7"/>
<feature type="region of interest" description="Disordered" evidence="7">
    <location>
        <begin position="1"/>
        <end position="33"/>
    </location>
</feature>
<reference evidence="9 11" key="1">
    <citation type="submission" date="2020-01" db="EMBL/GenBank/DDBJ databases">
        <authorList>
            <consortium name="DOE Joint Genome Institute"/>
            <person name="Haridas S."/>
            <person name="Albert R."/>
            <person name="Binder M."/>
            <person name="Bloem J."/>
            <person name="Labutti K."/>
            <person name="Salamov A."/>
            <person name="Andreopoulos B."/>
            <person name="Baker S.E."/>
            <person name="Barry K."/>
            <person name="Bills G."/>
            <person name="Bluhm B.H."/>
            <person name="Cannon C."/>
            <person name="Castanera R."/>
            <person name="Culley D.E."/>
            <person name="Daum C."/>
            <person name="Ezra D."/>
            <person name="Gonzalez J.B."/>
            <person name="Henrissat B."/>
            <person name="Kuo A."/>
            <person name="Liang C."/>
            <person name="Lipzen A."/>
            <person name="Lutzoni F."/>
            <person name="Magnuson J."/>
            <person name="Mondo S."/>
            <person name="Nolan M."/>
            <person name="Ohm R."/>
            <person name="Pangilinan J."/>
            <person name="Park H.-J."/>
            <person name="Ramirez L."/>
            <person name="Alfaro M."/>
            <person name="Sun H."/>
            <person name="Tritt A."/>
            <person name="Yoshinaga Y."/>
            <person name="Zwiers L.-H."/>
            <person name="Turgeon B.G."/>
            <person name="Goodwin S.B."/>
            <person name="Spatafora J.W."/>
            <person name="Crous P.W."/>
            <person name="Grigoriev I.V."/>
        </authorList>
    </citation>
    <scope>NUCLEOTIDE SEQUENCE</scope>
    <source>
        <strain evidence="9 11">CBS 781.70</strain>
    </source>
</reference>
<feature type="domain" description="NB-ARC" evidence="8">
    <location>
        <begin position="345"/>
        <end position="497"/>
    </location>
</feature>
<gene>
    <name evidence="9 11" type="ORF">P152DRAFT_460103</name>
</gene>
<evidence type="ECO:0000256" key="1">
    <source>
        <dbReference type="ARBA" id="ARBA00004173"/>
    </source>
</evidence>
<keyword evidence="10" id="KW-1185">Reference proteome</keyword>
<dbReference type="SUPFAM" id="SSF53474">
    <property type="entry name" value="alpha/beta-Hydrolases"/>
    <property type="match status" value="1"/>
</dbReference>
<protein>
    <recommendedName>
        <fullName evidence="8">NB-ARC domain-containing protein</fullName>
    </recommendedName>
</protein>
<dbReference type="PRINTS" id="PR00364">
    <property type="entry name" value="DISEASERSIST"/>
</dbReference>
<dbReference type="Gene3D" id="3.40.50.300">
    <property type="entry name" value="P-loop containing nucleotide triphosphate hydrolases"/>
    <property type="match status" value="1"/>
</dbReference>
<dbReference type="InterPro" id="IPR029058">
    <property type="entry name" value="AB_hydrolase_fold"/>
</dbReference>
<keyword evidence="5" id="KW-0496">Mitochondrion</keyword>
<name>A0A6G1FYL7_9PEZI</name>
<dbReference type="Gene3D" id="3.40.50.1820">
    <property type="entry name" value="alpha/beta hydrolase"/>
    <property type="match status" value="1"/>
</dbReference>
<proteinExistence type="predicted"/>
<comment type="subcellular location">
    <subcellularLocation>
        <location evidence="2">Endoplasmic reticulum</location>
    </subcellularLocation>
    <subcellularLocation>
        <location evidence="3">Membrane</location>
    </subcellularLocation>
    <subcellularLocation>
        <location evidence="1">Mitochondrion</location>
    </subcellularLocation>
</comment>